<dbReference type="Proteomes" id="UP000006462">
    <property type="component" value="Unassembled WGS sequence"/>
</dbReference>
<feature type="compositionally biased region" description="Basic and acidic residues" evidence="1">
    <location>
        <begin position="120"/>
        <end position="134"/>
    </location>
</feature>
<dbReference type="Pfam" id="PF13730">
    <property type="entry name" value="HTH_36"/>
    <property type="match status" value="1"/>
</dbReference>
<accession>A0ABM9ZWK9</accession>
<sequence>MDNTSFQVLDFAQPFCVIENYVLEDERLTAYDVTVYLALRSYAGARREDGSLVCWPSVETLAKKARCVRSTCFKSLAHLEDLGYLRRESRYVNNQYKKTTLYQLLPNPRAAGPSDGSDESATRTESVIRTDAVRLTDSTSPSNGRRTRFNELDSENYNPPLIPPKGGAGEAASPSEPEIPGEQRMIADSPDEALAEELTQKIQADFPRADAGKLRVAVRRWIEAYGRERVEGEIPAALLLQCEKGGRYRDPVRYIGAWLRRGRKAPPPVASRIDELFEEFWTMWPGLRDGKEGARREWRRRFSALPDAAARNGALRALEPQIEALIERAERGEDLRFLGKAQNFIRDADLAG</sequence>
<protein>
    <recommendedName>
        <fullName evidence="4">DnaD domain protein</fullName>
    </recommendedName>
</protein>
<evidence type="ECO:0008006" key="4">
    <source>
        <dbReference type="Google" id="ProtNLM"/>
    </source>
</evidence>
<dbReference type="EMBL" id="ADFP01000046">
    <property type="protein sequence ID" value="EFB91336.1"/>
    <property type="molecule type" value="Genomic_DNA"/>
</dbReference>
<organism evidence="2 3">
    <name type="scientific">Pyramidobacter piscolens W5455</name>
    <dbReference type="NCBI Taxonomy" id="352165"/>
    <lineage>
        <taxon>Bacteria</taxon>
        <taxon>Thermotogati</taxon>
        <taxon>Synergistota</taxon>
        <taxon>Synergistia</taxon>
        <taxon>Synergistales</taxon>
        <taxon>Dethiosulfovibrionaceae</taxon>
        <taxon>Pyramidobacter</taxon>
    </lineage>
</organism>
<keyword evidence="3" id="KW-1185">Reference proteome</keyword>
<reference evidence="2 3" key="1">
    <citation type="submission" date="2009-12" db="EMBL/GenBank/DDBJ databases">
        <authorList>
            <person name="Shrivastava S."/>
            <person name="Madupu R."/>
            <person name="Durkin A.S."/>
            <person name="Torralba M."/>
            <person name="Methe B."/>
            <person name="Sutton G.G."/>
            <person name="Strausberg R.L."/>
            <person name="Nelson K.E."/>
        </authorList>
    </citation>
    <scope>NUCLEOTIDE SEQUENCE [LARGE SCALE GENOMIC DNA]</scope>
    <source>
        <strain evidence="2 3">W5455</strain>
    </source>
</reference>
<dbReference type="RefSeq" id="WP_009164235.1">
    <property type="nucleotide sequence ID" value="NZ_ADFP01000046.1"/>
</dbReference>
<evidence type="ECO:0000313" key="3">
    <source>
        <dbReference type="Proteomes" id="UP000006462"/>
    </source>
</evidence>
<dbReference type="InterPro" id="IPR036388">
    <property type="entry name" value="WH-like_DNA-bd_sf"/>
</dbReference>
<evidence type="ECO:0000313" key="2">
    <source>
        <dbReference type="EMBL" id="EFB91336.1"/>
    </source>
</evidence>
<feature type="region of interest" description="Disordered" evidence="1">
    <location>
        <begin position="104"/>
        <end position="183"/>
    </location>
</feature>
<dbReference type="Gene3D" id="1.10.10.10">
    <property type="entry name" value="Winged helix-like DNA-binding domain superfamily/Winged helix DNA-binding domain"/>
    <property type="match status" value="1"/>
</dbReference>
<evidence type="ECO:0000256" key="1">
    <source>
        <dbReference type="SAM" id="MobiDB-lite"/>
    </source>
</evidence>
<gene>
    <name evidence="2" type="ORF">HMPREF7215_2772</name>
</gene>
<proteinExistence type="predicted"/>
<comment type="caution">
    <text evidence="2">The sequence shown here is derived from an EMBL/GenBank/DDBJ whole genome shotgun (WGS) entry which is preliminary data.</text>
</comment>
<name>A0ABM9ZWK9_9BACT</name>